<dbReference type="PANTHER" id="PTHR44227">
    <property type="match status" value="1"/>
</dbReference>
<feature type="transmembrane region" description="Helical" evidence="4">
    <location>
        <begin position="352"/>
        <end position="375"/>
    </location>
</feature>
<keyword evidence="6" id="KW-1185">Reference proteome</keyword>
<keyword evidence="1" id="KW-0677">Repeat</keyword>
<protein>
    <submittedName>
        <fullName evidence="5">Tetratricopeptide repeat protein</fullName>
    </submittedName>
</protein>
<dbReference type="InterPro" id="IPR052346">
    <property type="entry name" value="O-mannosyl-transferase_TMTC"/>
</dbReference>
<feature type="repeat" description="TPR" evidence="3">
    <location>
        <begin position="540"/>
        <end position="573"/>
    </location>
</feature>
<dbReference type="InterPro" id="IPR019734">
    <property type="entry name" value="TPR_rpt"/>
</dbReference>
<organism evidence="5 6">
    <name type="scientific">Luteolibacter soli</name>
    <dbReference type="NCBI Taxonomy" id="3135280"/>
    <lineage>
        <taxon>Bacteria</taxon>
        <taxon>Pseudomonadati</taxon>
        <taxon>Verrucomicrobiota</taxon>
        <taxon>Verrucomicrobiia</taxon>
        <taxon>Verrucomicrobiales</taxon>
        <taxon>Verrucomicrobiaceae</taxon>
        <taxon>Luteolibacter</taxon>
    </lineage>
</organism>
<keyword evidence="2 3" id="KW-0802">TPR repeat</keyword>
<evidence type="ECO:0000256" key="3">
    <source>
        <dbReference type="PROSITE-ProRule" id="PRU00339"/>
    </source>
</evidence>
<dbReference type="Pfam" id="PF13432">
    <property type="entry name" value="TPR_16"/>
    <property type="match status" value="1"/>
</dbReference>
<sequence>MDTPPHNDSLPARSIPDRFIYLGLFALMCIVVALAWPGLKSPPFLDDLDHAAHVSNFSGWKETLGTDCFGLFRPFKNVVYYSFHRFGTPSPLLWHCLPLGLYLGAVAAVFALARRLTSSAAWGLAAAALWALSANQTTTVLWMACFNISLSVILVCIAVILYDRSWDSARPWRVTLPACLVISFLALISYETSLCIAPVCVAIDALRKRRIFSKPAITRYVALGAVTVAFLIMRVTVGGVTNANYNNFSFDPQMPLWQLSVSAPWLMWRHFSMWFFPFGRVEFMSTYVWGKSASMLDLAGAWGFLLLLGATWLITLRRLPLLSFGIAWFFLASFPSSNFVPLRSGPIEDYYVVVPGVGLALAVVALLRFAFARAATTEGSSIGHRKLALTCVACCIVVLKLGGIPLFWHQATLWNDPLRLYLYSAYDRPAQFQQKNLAARELIYRGDFTTAKALVDESLADGPWYTINYLLLGEIAIRSGDYKSAADYFDRSQSMADSSIRFGEFIHIRRAEILVAEGKFAEARDLLLPLLQRPDREQHFPATLMLADIYFRKGDLEKARQTLEKSAAMHPDKRDEIAKVMLQLAPQSSAAPSH</sequence>
<keyword evidence="4" id="KW-1133">Transmembrane helix</keyword>
<dbReference type="InterPro" id="IPR011990">
    <property type="entry name" value="TPR-like_helical_dom_sf"/>
</dbReference>
<evidence type="ECO:0000256" key="1">
    <source>
        <dbReference type="ARBA" id="ARBA00022737"/>
    </source>
</evidence>
<feature type="transmembrane region" description="Helical" evidence="4">
    <location>
        <begin position="387"/>
        <end position="408"/>
    </location>
</feature>
<dbReference type="EMBL" id="JBBUKT010000001">
    <property type="protein sequence ID" value="MEK7949046.1"/>
    <property type="molecule type" value="Genomic_DNA"/>
</dbReference>
<dbReference type="Pfam" id="PF14559">
    <property type="entry name" value="TPR_19"/>
    <property type="match status" value="1"/>
</dbReference>
<feature type="transmembrane region" description="Helical" evidence="4">
    <location>
        <begin position="321"/>
        <end position="340"/>
    </location>
</feature>
<gene>
    <name evidence="5" type="ORF">WKV53_00990</name>
</gene>
<evidence type="ECO:0000256" key="2">
    <source>
        <dbReference type="ARBA" id="ARBA00022803"/>
    </source>
</evidence>
<feature type="transmembrane region" description="Helical" evidence="4">
    <location>
        <begin position="92"/>
        <end position="112"/>
    </location>
</feature>
<feature type="transmembrane region" description="Helical" evidence="4">
    <location>
        <begin position="19"/>
        <end position="39"/>
    </location>
</feature>
<feature type="transmembrane region" description="Helical" evidence="4">
    <location>
        <begin position="296"/>
        <end position="314"/>
    </location>
</feature>
<dbReference type="PANTHER" id="PTHR44227:SF3">
    <property type="entry name" value="PROTEIN O-MANNOSYL-TRANSFERASE TMTC4"/>
    <property type="match status" value="1"/>
</dbReference>
<keyword evidence="4" id="KW-0472">Membrane</keyword>
<comment type="caution">
    <text evidence="5">The sequence shown here is derived from an EMBL/GenBank/DDBJ whole genome shotgun (WGS) entry which is preliminary data.</text>
</comment>
<feature type="transmembrane region" description="Helical" evidence="4">
    <location>
        <begin position="217"/>
        <end position="235"/>
    </location>
</feature>
<keyword evidence="4" id="KW-0812">Transmembrane</keyword>
<evidence type="ECO:0000313" key="6">
    <source>
        <dbReference type="Proteomes" id="UP001371305"/>
    </source>
</evidence>
<proteinExistence type="predicted"/>
<evidence type="ECO:0000313" key="5">
    <source>
        <dbReference type="EMBL" id="MEK7949046.1"/>
    </source>
</evidence>
<dbReference type="Gene3D" id="1.25.40.10">
    <property type="entry name" value="Tetratricopeptide repeat domain"/>
    <property type="match status" value="1"/>
</dbReference>
<name>A0ABU9AMX2_9BACT</name>
<accession>A0ABU9AMX2</accession>
<feature type="transmembrane region" description="Helical" evidence="4">
    <location>
        <begin position="174"/>
        <end position="205"/>
    </location>
</feature>
<feature type="repeat" description="TPR" evidence="3">
    <location>
        <begin position="466"/>
        <end position="499"/>
    </location>
</feature>
<dbReference type="Proteomes" id="UP001371305">
    <property type="component" value="Unassembled WGS sequence"/>
</dbReference>
<reference evidence="5 6" key="1">
    <citation type="submission" date="2024-04" db="EMBL/GenBank/DDBJ databases">
        <title>Luteolibacter sp. isolated from soil.</title>
        <authorList>
            <person name="An J."/>
        </authorList>
    </citation>
    <scope>NUCLEOTIDE SEQUENCE [LARGE SCALE GENOMIC DNA]</scope>
    <source>
        <strain evidence="5 6">Y139</strain>
    </source>
</reference>
<dbReference type="PROSITE" id="PS50005">
    <property type="entry name" value="TPR"/>
    <property type="match status" value="2"/>
</dbReference>
<dbReference type="RefSeq" id="WP_341402424.1">
    <property type="nucleotide sequence ID" value="NZ_JBBUKT010000001.1"/>
</dbReference>
<feature type="transmembrane region" description="Helical" evidence="4">
    <location>
        <begin position="141"/>
        <end position="162"/>
    </location>
</feature>
<evidence type="ECO:0000256" key="4">
    <source>
        <dbReference type="SAM" id="Phobius"/>
    </source>
</evidence>
<dbReference type="SUPFAM" id="SSF48452">
    <property type="entry name" value="TPR-like"/>
    <property type="match status" value="1"/>
</dbReference>